<dbReference type="AlphaFoldDB" id="A0A2N0TZK3"/>
<dbReference type="EMBL" id="LKTR01000010">
    <property type="protein sequence ID" value="PKD20171.1"/>
    <property type="molecule type" value="Genomic_DNA"/>
</dbReference>
<gene>
    <name evidence="2" type="ORF">APR40_09725</name>
    <name evidence="1" type="ORF">BHS39_09745</name>
</gene>
<organism evidence="2 4">
    <name type="scientific">Salegentibacter salarius</name>
    <dbReference type="NCBI Taxonomy" id="435906"/>
    <lineage>
        <taxon>Bacteria</taxon>
        <taxon>Pseudomonadati</taxon>
        <taxon>Bacteroidota</taxon>
        <taxon>Flavobacteriia</taxon>
        <taxon>Flavobacteriales</taxon>
        <taxon>Flavobacteriaceae</taxon>
        <taxon>Salegentibacter</taxon>
    </lineage>
</organism>
<reference evidence="2 4" key="1">
    <citation type="submission" date="2015-10" db="EMBL/GenBank/DDBJ databases">
        <title>Draft genome sequence of Salegentibacter salinarum KCTC 12975.</title>
        <authorList>
            <person name="Lin W."/>
            <person name="Zheng Q."/>
        </authorList>
    </citation>
    <scope>NUCLEOTIDE SEQUENCE [LARGE SCALE GENOMIC DNA]</scope>
    <source>
        <strain evidence="2 4">KCTC 12974</strain>
    </source>
</reference>
<name>A0A2N0TZK3_9FLAO</name>
<dbReference type="OrthoDB" id="129822at2"/>
<protein>
    <recommendedName>
        <fullName evidence="5">Growth inhibitor PemK</fullName>
    </recommendedName>
</protein>
<proteinExistence type="predicted"/>
<dbReference type="SUPFAM" id="SSF50118">
    <property type="entry name" value="Cell growth inhibitor/plasmid maintenance toxic component"/>
    <property type="match status" value="1"/>
</dbReference>
<dbReference type="Proteomes" id="UP000176009">
    <property type="component" value="Unassembled WGS sequence"/>
</dbReference>
<evidence type="ECO:0000313" key="4">
    <source>
        <dbReference type="Proteomes" id="UP000232533"/>
    </source>
</evidence>
<dbReference type="InterPro" id="IPR003477">
    <property type="entry name" value="PemK-like"/>
</dbReference>
<evidence type="ECO:0000313" key="3">
    <source>
        <dbReference type="Proteomes" id="UP000176009"/>
    </source>
</evidence>
<evidence type="ECO:0000313" key="2">
    <source>
        <dbReference type="EMBL" id="PKD20171.1"/>
    </source>
</evidence>
<dbReference type="InterPro" id="IPR011067">
    <property type="entry name" value="Plasmid_toxin/cell-grow_inhib"/>
</dbReference>
<keyword evidence="3" id="KW-1185">Reference proteome</keyword>
<comment type="caution">
    <text evidence="2">The sequence shown here is derived from an EMBL/GenBank/DDBJ whole genome shotgun (WGS) entry which is preliminary data.</text>
</comment>
<reference evidence="1 3" key="2">
    <citation type="submission" date="2016-09" db="EMBL/GenBank/DDBJ databases">
        <title>Genome Sequence of Salegentibacter salarius,Isolated from a Marine Solar Saltern of the Yellow Sea in South Korea.</title>
        <authorList>
            <person name="Zheng Q."/>
            <person name="Liu Y."/>
        </authorList>
    </citation>
    <scope>NUCLEOTIDE SEQUENCE [LARGE SCALE GENOMIC DNA]</scope>
    <source>
        <strain evidence="1 3">KCTC 12974</strain>
    </source>
</reference>
<dbReference type="GO" id="GO:0003677">
    <property type="term" value="F:DNA binding"/>
    <property type="evidence" value="ECO:0007669"/>
    <property type="project" value="InterPro"/>
</dbReference>
<dbReference type="EMBL" id="MJBR01000008">
    <property type="protein sequence ID" value="OEY73351.1"/>
    <property type="molecule type" value="Genomic_DNA"/>
</dbReference>
<accession>A0A2N0TZK3</accession>
<sequence>MNKGDIVLVSFPFTNLKGSKRRPAVILYIGKMDVVAAFITSRIAKISSFELLINPSETNRLKKPSLIKTTKICTLDKNLIVGKLGELTEREKEQLNTKLKEAFAL</sequence>
<dbReference type="Proteomes" id="UP000232533">
    <property type="component" value="Unassembled WGS sequence"/>
</dbReference>
<dbReference type="Gene3D" id="2.30.30.110">
    <property type="match status" value="1"/>
</dbReference>
<evidence type="ECO:0000313" key="1">
    <source>
        <dbReference type="EMBL" id="OEY73351.1"/>
    </source>
</evidence>
<evidence type="ECO:0008006" key="5">
    <source>
        <dbReference type="Google" id="ProtNLM"/>
    </source>
</evidence>
<dbReference type="Pfam" id="PF02452">
    <property type="entry name" value="PemK_toxin"/>
    <property type="match status" value="1"/>
</dbReference>